<dbReference type="PANTHER" id="PTHR38004">
    <property type="entry name" value="PROLINE-RICH PROTEIN 33"/>
    <property type="match status" value="1"/>
</dbReference>
<accession>A0A8C6LZP9</accession>
<organism evidence="2 3">
    <name type="scientific">Nothobranchius furzeri</name>
    <name type="common">Turquoise killifish</name>
    <dbReference type="NCBI Taxonomy" id="105023"/>
    <lineage>
        <taxon>Eukaryota</taxon>
        <taxon>Metazoa</taxon>
        <taxon>Chordata</taxon>
        <taxon>Craniata</taxon>
        <taxon>Vertebrata</taxon>
        <taxon>Euteleostomi</taxon>
        <taxon>Actinopterygii</taxon>
        <taxon>Neopterygii</taxon>
        <taxon>Teleostei</taxon>
        <taxon>Neoteleostei</taxon>
        <taxon>Acanthomorphata</taxon>
        <taxon>Ovalentaria</taxon>
        <taxon>Atherinomorphae</taxon>
        <taxon>Cyprinodontiformes</taxon>
        <taxon>Nothobranchiidae</taxon>
        <taxon>Nothobranchius</taxon>
    </lineage>
</organism>
<name>A0A8C6LZP9_NOTFU</name>
<dbReference type="Pfam" id="PF15485">
    <property type="entry name" value="DUF4643"/>
    <property type="match status" value="1"/>
</dbReference>
<reference evidence="2" key="2">
    <citation type="submission" date="2025-08" db="UniProtKB">
        <authorList>
            <consortium name="Ensembl"/>
        </authorList>
    </citation>
    <scope>IDENTIFICATION</scope>
</reference>
<dbReference type="AlphaFoldDB" id="A0A8C6LZP9"/>
<feature type="region of interest" description="Disordered" evidence="1">
    <location>
        <begin position="297"/>
        <end position="338"/>
    </location>
</feature>
<sequence length="430" mass="47802">RGLFHASFAPTVTQLGLFSQQYPPPLLPKPGKDNLRLQKLLKRSAKRKASVQASQSATPFRSSLSPVNEASPDLEYCDHSTPPKTPETLPSYYNIQPAPRFTVRPLYQHVASPYPQQAAYGRATRLSPQTVVPPSFPYSQLFTTVPTVASTPRPSSFTSEGIVTVTEPKKQTFGTNPESHSGLRPVTAVATPPCIPKSPGPALHSIPSGQAVILPLTVLTSIMKCRSPRPTFKAAEHSKSPKPMFDVPQIRMYTASTSYYETSRTPPSLLIVMKKPKGLKSKMNGWSRLKKHMVVEQEEPKFPEVNTPKETRGQDQGEEIKLEGDKPNAQEETQTKDTPKVTKMWDAVLFQMFSTKENIIKDEPKEIPSFAYKLPVLLFSPRFDAKKLKEAASRPVTKISTVFEMGLIGRKGKEEEPKDFNRTARGFTTP</sequence>
<reference evidence="2" key="1">
    <citation type="submission" date="2014-08" db="EMBL/GenBank/DDBJ databases">
        <authorList>
            <person name="Senf B."/>
            <person name="Petzold A."/>
            <person name="Downie B.R."/>
            <person name="Koch P."/>
            <person name="Platzer M."/>
        </authorList>
    </citation>
    <scope>NUCLEOTIDE SEQUENCE [LARGE SCALE GENOMIC DNA]</scope>
    <source>
        <strain evidence="2">GRZ</strain>
    </source>
</reference>
<dbReference type="PANTHER" id="PTHR38004:SF1">
    <property type="entry name" value="PROLINE-RICH PROTEIN 33"/>
    <property type="match status" value="1"/>
</dbReference>
<feature type="compositionally biased region" description="Polar residues" evidence="1">
    <location>
        <begin position="51"/>
        <end position="68"/>
    </location>
</feature>
<keyword evidence="3" id="KW-1185">Reference proteome</keyword>
<dbReference type="GeneTree" id="ENSGT00940000167812"/>
<feature type="region of interest" description="Disordered" evidence="1">
    <location>
        <begin position="43"/>
        <end position="90"/>
    </location>
</feature>
<dbReference type="InterPro" id="IPR028004">
    <property type="entry name" value="DUF4643"/>
</dbReference>
<dbReference type="Ensembl" id="ENSNFUT00015027641.1">
    <property type="protein sequence ID" value="ENSNFUP00015026453.1"/>
    <property type="gene ID" value="ENSNFUG00015012822.1"/>
</dbReference>
<feature type="region of interest" description="Disordered" evidence="1">
    <location>
        <begin position="410"/>
        <end position="430"/>
    </location>
</feature>
<evidence type="ECO:0000313" key="3">
    <source>
        <dbReference type="Proteomes" id="UP000694548"/>
    </source>
</evidence>
<feature type="compositionally biased region" description="Basic and acidic residues" evidence="1">
    <location>
        <begin position="411"/>
        <end position="422"/>
    </location>
</feature>
<evidence type="ECO:0000313" key="2">
    <source>
        <dbReference type="Ensembl" id="ENSNFUP00015026453.1"/>
    </source>
</evidence>
<evidence type="ECO:0000256" key="1">
    <source>
        <dbReference type="SAM" id="MobiDB-lite"/>
    </source>
</evidence>
<dbReference type="Proteomes" id="UP000694548">
    <property type="component" value="Chromosome sgr14"/>
</dbReference>
<reference evidence="2" key="3">
    <citation type="submission" date="2025-09" db="UniProtKB">
        <authorList>
            <consortium name="Ensembl"/>
        </authorList>
    </citation>
    <scope>IDENTIFICATION</scope>
</reference>
<protein>
    <recommendedName>
        <fullName evidence="4">Proline rich 33</fullName>
    </recommendedName>
</protein>
<proteinExistence type="predicted"/>
<evidence type="ECO:0008006" key="4">
    <source>
        <dbReference type="Google" id="ProtNLM"/>
    </source>
</evidence>